<evidence type="ECO:0000313" key="3">
    <source>
        <dbReference type="Proteomes" id="UP000729402"/>
    </source>
</evidence>
<proteinExistence type="predicted"/>
<gene>
    <name evidence="2" type="ORF">GUJ93_ZPchr0013g35262</name>
</gene>
<name>A0A8J5X0A3_ZIZPA</name>
<accession>A0A8J5X0A3</accession>
<evidence type="ECO:0000313" key="2">
    <source>
        <dbReference type="EMBL" id="KAG8095782.1"/>
    </source>
</evidence>
<protein>
    <submittedName>
        <fullName evidence="2">Uncharacterized protein</fullName>
    </submittedName>
</protein>
<comment type="caution">
    <text evidence="2">The sequence shown here is derived from an EMBL/GenBank/DDBJ whole genome shotgun (WGS) entry which is preliminary data.</text>
</comment>
<sequence>MDDWEPWPAPQAPEPPLMQPVVHQEEISIASSAISNPNFSKSTSSSSSSLQFLAEILTAKEDAHSLPVVSSSSSGRTAQQGALEASSAGLKARQISIVYKRRRGLKLSGFVEGKESEAVEEASESLSTPMSSVGLRRSARIQNRLQGFRKPETSHQIAEESRHVKSIPPAVSKGKEIMLPPLPTLQDFINCSKRGLVIAPMTEEQVQHTATRICGVDAELVKEGKLPVNTSSALAITEADYDADMVSKET</sequence>
<dbReference type="AlphaFoldDB" id="A0A8J5X0A3"/>
<organism evidence="2 3">
    <name type="scientific">Zizania palustris</name>
    <name type="common">Northern wild rice</name>
    <dbReference type="NCBI Taxonomy" id="103762"/>
    <lineage>
        <taxon>Eukaryota</taxon>
        <taxon>Viridiplantae</taxon>
        <taxon>Streptophyta</taxon>
        <taxon>Embryophyta</taxon>
        <taxon>Tracheophyta</taxon>
        <taxon>Spermatophyta</taxon>
        <taxon>Magnoliopsida</taxon>
        <taxon>Liliopsida</taxon>
        <taxon>Poales</taxon>
        <taxon>Poaceae</taxon>
        <taxon>BOP clade</taxon>
        <taxon>Oryzoideae</taxon>
        <taxon>Oryzeae</taxon>
        <taxon>Zizaniinae</taxon>
        <taxon>Zizania</taxon>
    </lineage>
</organism>
<reference evidence="2" key="1">
    <citation type="journal article" date="2021" name="bioRxiv">
        <title>Whole Genome Assembly and Annotation of Northern Wild Rice, Zizania palustris L., Supports a Whole Genome Duplication in the Zizania Genus.</title>
        <authorList>
            <person name="Haas M."/>
            <person name="Kono T."/>
            <person name="Macchietto M."/>
            <person name="Millas R."/>
            <person name="McGilp L."/>
            <person name="Shao M."/>
            <person name="Duquette J."/>
            <person name="Hirsch C.N."/>
            <person name="Kimball J."/>
        </authorList>
    </citation>
    <scope>NUCLEOTIDE SEQUENCE</scope>
    <source>
        <tissue evidence="2">Fresh leaf tissue</tissue>
    </source>
</reference>
<dbReference type="Proteomes" id="UP000729402">
    <property type="component" value="Unassembled WGS sequence"/>
</dbReference>
<keyword evidence="3" id="KW-1185">Reference proteome</keyword>
<reference evidence="2" key="2">
    <citation type="submission" date="2021-02" db="EMBL/GenBank/DDBJ databases">
        <authorList>
            <person name="Kimball J.A."/>
            <person name="Haas M.W."/>
            <person name="Macchietto M."/>
            <person name="Kono T."/>
            <person name="Duquette J."/>
            <person name="Shao M."/>
        </authorList>
    </citation>
    <scope>NUCLEOTIDE SEQUENCE</scope>
    <source>
        <tissue evidence="2">Fresh leaf tissue</tissue>
    </source>
</reference>
<evidence type="ECO:0000256" key="1">
    <source>
        <dbReference type="SAM" id="MobiDB-lite"/>
    </source>
</evidence>
<dbReference type="EMBL" id="JAAALK010000079">
    <property type="protein sequence ID" value="KAG8095782.1"/>
    <property type="molecule type" value="Genomic_DNA"/>
</dbReference>
<feature type="region of interest" description="Disordered" evidence="1">
    <location>
        <begin position="67"/>
        <end position="86"/>
    </location>
</feature>